<gene>
    <name evidence="2" type="ORF">A3J59_01545</name>
</gene>
<keyword evidence="1" id="KW-0472">Membrane</keyword>
<dbReference type="STRING" id="1797542.A3J59_01545"/>
<reference evidence="2 3" key="1">
    <citation type="journal article" date="2016" name="Nat. Commun.">
        <title>Thousands of microbial genomes shed light on interconnected biogeochemical processes in an aquifer system.</title>
        <authorList>
            <person name="Anantharaman K."/>
            <person name="Brown C.T."/>
            <person name="Hug L.A."/>
            <person name="Sharon I."/>
            <person name="Castelle C.J."/>
            <person name="Probst A.J."/>
            <person name="Thomas B.C."/>
            <person name="Singh A."/>
            <person name="Wilkins M.J."/>
            <person name="Karaoz U."/>
            <person name="Brodie E.L."/>
            <person name="Williams K.H."/>
            <person name="Hubbard S.S."/>
            <person name="Banfield J.F."/>
        </authorList>
    </citation>
    <scope>NUCLEOTIDE SEQUENCE [LARGE SCALE GENOMIC DNA]</scope>
</reference>
<sequence>MFFEVVSVAVMTKVAGVFLFLLVPPFRRFSLLCMRSLWAILLAIVLTVGMGKLWAIIVRRWGRPEGSP</sequence>
<dbReference type="AlphaFoldDB" id="A0A1G1YCV3"/>
<evidence type="ECO:0000313" key="3">
    <source>
        <dbReference type="Proteomes" id="UP000177310"/>
    </source>
</evidence>
<organism evidence="2 3">
    <name type="scientific">Candidatus Buchananbacteria bacterium RIFCSPHIGHO2_02_FULL_56_16</name>
    <dbReference type="NCBI Taxonomy" id="1797542"/>
    <lineage>
        <taxon>Bacteria</taxon>
        <taxon>Candidatus Buchananiibacteriota</taxon>
    </lineage>
</organism>
<protein>
    <submittedName>
        <fullName evidence="2">Uncharacterized protein</fullName>
    </submittedName>
</protein>
<keyword evidence="1" id="KW-1133">Transmembrane helix</keyword>
<comment type="caution">
    <text evidence="2">The sequence shown here is derived from an EMBL/GenBank/DDBJ whole genome shotgun (WGS) entry which is preliminary data.</text>
</comment>
<evidence type="ECO:0000256" key="1">
    <source>
        <dbReference type="SAM" id="Phobius"/>
    </source>
</evidence>
<dbReference type="Proteomes" id="UP000177310">
    <property type="component" value="Unassembled WGS sequence"/>
</dbReference>
<feature type="transmembrane region" description="Helical" evidence="1">
    <location>
        <begin position="6"/>
        <end position="24"/>
    </location>
</feature>
<evidence type="ECO:0000313" key="2">
    <source>
        <dbReference type="EMBL" id="OGY50071.1"/>
    </source>
</evidence>
<feature type="transmembrane region" description="Helical" evidence="1">
    <location>
        <begin position="36"/>
        <end position="57"/>
    </location>
</feature>
<name>A0A1G1YCV3_9BACT</name>
<keyword evidence="1" id="KW-0812">Transmembrane</keyword>
<dbReference type="EMBL" id="MHIL01000036">
    <property type="protein sequence ID" value="OGY50071.1"/>
    <property type="molecule type" value="Genomic_DNA"/>
</dbReference>
<proteinExistence type="predicted"/>
<accession>A0A1G1YCV3</accession>